<protein>
    <recommendedName>
        <fullName evidence="2">Methyltransferase type 11 domain-containing protein</fullName>
    </recommendedName>
</protein>
<reference evidence="1" key="1">
    <citation type="submission" date="2018-05" db="EMBL/GenBank/DDBJ databases">
        <authorList>
            <person name="Lanie J.A."/>
            <person name="Ng W.-L."/>
            <person name="Kazmierczak K.M."/>
            <person name="Andrzejewski T.M."/>
            <person name="Davidsen T.M."/>
            <person name="Wayne K.J."/>
            <person name="Tettelin H."/>
            <person name="Glass J.I."/>
            <person name="Rusch D."/>
            <person name="Podicherti R."/>
            <person name="Tsui H.-C.T."/>
            <person name="Winkler M.E."/>
        </authorList>
    </citation>
    <scope>NUCLEOTIDE SEQUENCE</scope>
</reference>
<evidence type="ECO:0008006" key="2">
    <source>
        <dbReference type="Google" id="ProtNLM"/>
    </source>
</evidence>
<dbReference type="AlphaFoldDB" id="A0A381TNG2"/>
<evidence type="ECO:0000313" key="1">
    <source>
        <dbReference type="EMBL" id="SVA17051.1"/>
    </source>
</evidence>
<sequence length="242" mass="26927">MGSHLYNSRLGKVAWFVRRFGAAELFLKPLRCAFAPLIIPRLAPAEFVFEDKSLPLFYHRYNMTWATERAVEVPIAREFLERYAGKRVLEVGNVTPYYLDIAHTVLDKYERGPGIINADIADYAPGDRFDLILSVSTFEHIGFDDETNVDSGVKISRAITTCRGFLAAGGQLVLTLPLGYNPTLDRMIADRQLGCNRATFLKRTGRLAWQTVDAAAALASGYGRPFPYANAVMIAQFEGLPG</sequence>
<accession>A0A381TNG2</accession>
<dbReference type="SUPFAM" id="SSF53335">
    <property type="entry name" value="S-adenosyl-L-methionine-dependent methyltransferases"/>
    <property type="match status" value="1"/>
</dbReference>
<name>A0A381TNG2_9ZZZZ</name>
<proteinExistence type="predicted"/>
<dbReference type="EMBL" id="UINC01004816">
    <property type="protein sequence ID" value="SVA17051.1"/>
    <property type="molecule type" value="Genomic_DNA"/>
</dbReference>
<organism evidence="1">
    <name type="scientific">marine metagenome</name>
    <dbReference type="NCBI Taxonomy" id="408172"/>
    <lineage>
        <taxon>unclassified sequences</taxon>
        <taxon>metagenomes</taxon>
        <taxon>ecological metagenomes</taxon>
    </lineage>
</organism>
<dbReference type="InterPro" id="IPR029063">
    <property type="entry name" value="SAM-dependent_MTases_sf"/>
</dbReference>
<gene>
    <name evidence="1" type="ORF">METZ01_LOCUS69905</name>
</gene>
<dbReference type="Gene3D" id="3.40.50.150">
    <property type="entry name" value="Vaccinia Virus protein VP39"/>
    <property type="match status" value="1"/>
</dbReference>